<dbReference type="STRING" id="309798.COPRO5265_0423"/>
<dbReference type="Proteomes" id="UP000001732">
    <property type="component" value="Chromosome"/>
</dbReference>
<evidence type="ECO:0000256" key="6">
    <source>
        <dbReference type="ARBA" id="ARBA00023134"/>
    </source>
</evidence>
<evidence type="ECO:0000256" key="4">
    <source>
        <dbReference type="ARBA" id="ARBA00022741"/>
    </source>
</evidence>
<dbReference type="SUPFAM" id="SSF53448">
    <property type="entry name" value="Nucleotide-diphospho-sugar transferases"/>
    <property type="match status" value="1"/>
</dbReference>
<feature type="domain" description="MobA-like NTP transferase" evidence="8">
    <location>
        <begin position="20"/>
        <end position="162"/>
    </location>
</feature>
<gene>
    <name evidence="9" type="ordered locus">COPRO5265_0423</name>
</gene>
<dbReference type="eggNOG" id="COG0746">
    <property type="taxonomic scope" value="Bacteria"/>
</dbReference>
<dbReference type="PANTHER" id="PTHR19136">
    <property type="entry name" value="MOLYBDENUM COFACTOR GUANYLYLTRANSFERASE"/>
    <property type="match status" value="1"/>
</dbReference>
<keyword evidence="3" id="KW-0479">Metal-binding</keyword>
<reference evidence="9 10" key="2">
    <citation type="journal article" date="2014" name="Genome Announc.">
        <title>Complete Genome Sequence of Coprothermobacter proteolyticus DSM 5265.</title>
        <authorList>
            <person name="Alexiev A."/>
            <person name="Coil D.A."/>
            <person name="Badger J.H."/>
            <person name="Enticknap J."/>
            <person name="Ward N."/>
            <person name="Robb F.T."/>
            <person name="Eisen J.A."/>
        </authorList>
    </citation>
    <scope>NUCLEOTIDE SEQUENCE [LARGE SCALE GENOMIC DNA]</scope>
    <source>
        <strain evidence="10">ATCC 35245 / DSM 5265 / OCM 4 / BT</strain>
    </source>
</reference>
<keyword evidence="4" id="KW-0547">Nucleotide-binding</keyword>
<keyword evidence="10" id="KW-1185">Reference proteome</keyword>
<keyword evidence="7" id="KW-0501">Molybdenum cofactor biosynthesis</keyword>
<evidence type="ECO:0000256" key="1">
    <source>
        <dbReference type="ARBA" id="ARBA00022490"/>
    </source>
</evidence>
<dbReference type="GO" id="GO:0016779">
    <property type="term" value="F:nucleotidyltransferase activity"/>
    <property type="evidence" value="ECO:0007669"/>
    <property type="project" value="UniProtKB-ARBA"/>
</dbReference>
<organism evidence="9 10">
    <name type="scientific">Coprothermobacter proteolyticus (strain ATCC 35245 / DSM 5265 / OCM 4 / BT)</name>
    <dbReference type="NCBI Taxonomy" id="309798"/>
    <lineage>
        <taxon>Bacteria</taxon>
        <taxon>Pseudomonadati</taxon>
        <taxon>Coprothermobacterota</taxon>
        <taxon>Coprothermobacteria</taxon>
        <taxon>Coprothermobacterales</taxon>
        <taxon>Coprothermobacteraceae</taxon>
        <taxon>Coprothermobacter</taxon>
    </lineage>
</organism>
<evidence type="ECO:0000256" key="2">
    <source>
        <dbReference type="ARBA" id="ARBA00022679"/>
    </source>
</evidence>
<evidence type="ECO:0000313" key="10">
    <source>
        <dbReference type="Proteomes" id="UP000001732"/>
    </source>
</evidence>
<proteinExistence type="predicted"/>
<dbReference type="EMBL" id="CP001145">
    <property type="protein sequence ID" value="ACI17351.1"/>
    <property type="molecule type" value="Genomic_DNA"/>
</dbReference>
<keyword evidence="1" id="KW-0963">Cytoplasm</keyword>
<dbReference type="PANTHER" id="PTHR19136:SF81">
    <property type="entry name" value="MOLYBDENUM COFACTOR GUANYLYLTRANSFERASE"/>
    <property type="match status" value="1"/>
</dbReference>
<sequence>MWWWSTHHRKVLNMSSSTAVVILCGGVSRRLGVSKALMQVNGKPLFKVVEENLSPLGLPVYLVSKVPFESGGVPLILDIFEADTPLAGVLTALTTLQYQNYLFTAVDMPILRKEASLSLLKHAYEHESSVFYSINGFLQPFPSLVQGSVAKHILACYHQHLYKLTEVFSSIPHVLLPYTGDLNVFLNVNTWKDWESFQASAPYYLPMHDHFA</sequence>
<evidence type="ECO:0000256" key="5">
    <source>
        <dbReference type="ARBA" id="ARBA00022842"/>
    </source>
</evidence>
<dbReference type="GO" id="GO:0005525">
    <property type="term" value="F:GTP binding"/>
    <property type="evidence" value="ECO:0007669"/>
    <property type="project" value="UniProtKB-KW"/>
</dbReference>
<keyword evidence="5" id="KW-0460">Magnesium</keyword>
<accession>B5Y7P0</accession>
<name>B5Y7P0_COPPD</name>
<dbReference type="Pfam" id="PF12804">
    <property type="entry name" value="NTP_transf_3"/>
    <property type="match status" value="1"/>
</dbReference>
<dbReference type="AlphaFoldDB" id="B5Y7P0"/>
<keyword evidence="2" id="KW-0808">Transferase</keyword>
<dbReference type="InterPro" id="IPR025877">
    <property type="entry name" value="MobA-like_NTP_Trfase"/>
</dbReference>
<dbReference type="KEGG" id="cpo:COPRO5265_0423"/>
<keyword evidence="6" id="KW-0342">GTP-binding</keyword>
<dbReference type="InterPro" id="IPR029044">
    <property type="entry name" value="Nucleotide-diphossugar_trans"/>
</dbReference>
<evidence type="ECO:0000256" key="7">
    <source>
        <dbReference type="ARBA" id="ARBA00023150"/>
    </source>
</evidence>
<dbReference type="CDD" id="cd02503">
    <property type="entry name" value="MobA"/>
    <property type="match status" value="1"/>
</dbReference>
<protein>
    <submittedName>
        <fullName evidence="9">Molybdopterin-guanine dinucleotide biosynthesis protein A, putative</fullName>
    </submittedName>
</protein>
<dbReference type="GO" id="GO:0006777">
    <property type="term" value="P:Mo-molybdopterin cofactor biosynthetic process"/>
    <property type="evidence" value="ECO:0007669"/>
    <property type="project" value="UniProtKB-KW"/>
</dbReference>
<dbReference type="GO" id="GO:0046872">
    <property type="term" value="F:metal ion binding"/>
    <property type="evidence" value="ECO:0007669"/>
    <property type="project" value="UniProtKB-KW"/>
</dbReference>
<evidence type="ECO:0000313" key="9">
    <source>
        <dbReference type="EMBL" id="ACI17351.1"/>
    </source>
</evidence>
<reference evidence="10" key="1">
    <citation type="submission" date="2008-08" db="EMBL/GenBank/DDBJ databases">
        <title>The complete genome sequence of Coprothermobacter proteolyticus strain ATCC 5245 / DSM 5265 / BT.</title>
        <authorList>
            <person name="Dodson R.J."/>
            <person name="Durkin A.S."/>
            <person name="Wu M."/>
            <person name="Eisen J."/>
            <person name="Sutton G."/>
        </authorList>
    </citation>
    <scope>NUCLEOTIDE SEQUENCE [LARGE SCALE GENOMIC DNA]</scope>
    <source>
        <strain evidence="10">ATCC 35245 / DSM 5265 / OCM 4 / BT</strain>
    </source>
</reference>
<dbReference type="InterPro" id="IPR013482">
    <property type="entry name" value="Molybde_CF_guanTrfase"/>
</dbReference>
<evidence type="ECO:0000259" key="8">
    <source>
        <dbReference type="Pfam" id="PF12804"/>
    </source>
</evidence>
<evidence type="ECO:0000256" key="3">
    <source>
        <dbReference type="ARBA" id="ARBA00022723"/>
    </source>
</evidence>
<dbReference type="Gene3D" id="3.90.550.10">
    <property type="entry name" value="Spore Coat Polysaccharide Biosynthesis Protein SpsA, Chain A"/>
    <property type="match status" value="1"/>
</dbReference>